<organism evidence="2 3">
    <name type="scientific">Rhinolophus ferrumequinum</name>
    <name type="common">Greater horseshoe bat</name>
    <dbReference type="NCBI Taxonomy" id="59479"/>
    <lineage>
        <taxon>Eukaryota</taxon>
        <taxon>Metazoa</taxon>
        <taxon>Chordata</taxon>
        <taxon>Craniata</taxon>
        <taxon>Vertebrata</taxon>
        <taxon>Euteleostomi</taxon>
        <taxon>Mammalia</taxon>
        <taxon>Eutheria</taxon>
        <taxon>Laurasiatheria</taxon>
        <taxon>Chiroptera</taxon>
        <taxon>Yinpterochiroptera</taxon>
        <taxon>Rhinolophoidea</taxon>
        <taxon>Rhinolophidae</taxon>
        <taxon>Rhinolophinae</taxon>
        <taxon>Rhinolophus</taxon>
    </lineage>
</organism>
<accession>A0A7J7UX17</accession>
<comment type="caution">
    <text evidence="2">The sequence shown here is derived from an EMBL/GenBank/DDBJ whole genome shotgun (WGS) entry which is preliminary data.</text>
</comment>
<dbReference type="AlphaFoldDB" id="A0A7J7UX17"/>
<evidence type="ECO:0000256" key="1">
    <source>
        <dbReference type="SAM" id="MobiDB-lite"/>
    </source>
</evidence>
<feature type="region of interest" description="Disordered" evidence="1">
    <location>
        <begin position="1"/>
        <end position="23"/>
    </location>
</feature>
<name>A0A7J7UX17_RHIFE</name>
<gene>
    <name evidence="2" type="ORF">mRhiFer1_008520</name>
</gene>
<evidence type="ECO:0000313" key="3">
    <source>
        <dbReference type="Proteomes" id="UP000585614"/>
    </source>
</evidence>
<reference evidence="2 3" key="1">
    <citation type="journal article" date="2020" name="Nature">
        <title>Six reference-quality genomes reveal evolution of bat adaptations.</title>
        <authorList>
            <person name="Jebb D."/>
            <person name="Huang Z."/>
            <person name="Pippel M."/>
            <person name="Hughes G.M."/>
            <person name="Lavrichenko K."/>
            <person name="Devanna P."/>
            <person name="Winkler S."/>
            <person name="Jermiin L.S."/>
            <person name="Skirmuntt E.C."/>
            <person name="Katzourakis A."/>
            <person name="Burkitt-Gray L."/>
            <person name="Ray D.A."/>
            <person name="Sullivan K.A.M."/>
            <person name="Roscito J.G."/>
            <person name="Kirilenko B.M."/>
            <person name="Davalos L.M."/>
            <person name="Corthals A.P."/>
            <person name="Power M.L."/>
            <person name="Jones G."/>
            <person name="Ransome R.D."/>
            <person name="Dechmann D.K.N."/>
            <person name="Locatelli A.G."/>
            <person name="Puechmaille S.J."/>
            <person name="Fedrigo O."/>
            <person name="Jarvis E.D."/>
            <person name="Hiller M."/>
            <person name="Vernes S.C."/>
            <person name="Myers E.W."/>
            <person name="Teeling E.C."/>
        </authorList>
    </citation>
    <scope>NUCLEOTIDE SEQUENCE [LARGE SCALE GENOMIC DNA]</scope>
    <source>
        <strain evidence="2">MRhiFer1</strain>
        <tissue evidence="2">Lung</tissue>
    </source>
</reference>
<sequence>MAAPVKAGSAPRTEPPALSSQSVGGVGAQSALCFWQKEPSTASVGGFHLMLQFVVGPFLRLGRNFIQKSLDREVGPYSFRSRRQRLRPPAGKGSAPKPIVRIREPVTARAGGHVFSGCLKMRPLRRRLWSANPQTAGDIGN</sequence>
<protein>
    <submittedName>
        <fullName evidence="2">Uncharacterized protein</fullName>
    </submittedName>
</protein>
<dbReference type="EMBL" id="JACAGC010000015">
    <property type="protein sequence ID" value="KAF6317467.1"/>
    <property type="molecule type" value="Genomic_DNA"/>
</dbReference>
<evidence type="ECO:0000313" key="2">
    <source>
        <dbReference type="EMBL" id="KAF6317467.1"/>
    </source>
</evidence>
<feature type="region of interest" description="Disordered" evidence="1">
    <location>
        <begin position="80"/>
        <end position="99"/>
    </location>
</feature>
<proteinExistence type="predicted"/>
<dbReference type="Proteomes" id="UP000585614">
    <property type="component" value="Unassembled WGS sequence"/>
</dbReference>